<dbReference type="RefSeq" id="WP_154319633.1">
    <property type="nucleotide sequence ID" value="NZ_CAJGAA010000005.1"/>
</dbReference>
<dbReference type="InterPro" id="IPR016181">
    <property type="entry name" value="Acyl_CoA_acyltransferase"/>
</dbReference>
<accession>A0A6I2MH31</accession>
<name>A0A6I2MH31_9BACI</name>
<dbReference type="AlphaFoldDB" id="A0A6I2MH31"/>
<protein>
    <submittedName>
        <fullName evidence="2">GNAT family N-acetyltransferase</fullName>
    </submittedName>
</protein>
<feature type="domain" description="N-acetyltransferase" evidence="1">
    <location>
        <begin position="3"/>
        <end position="154"/>
    </location>
</feature>
<evidence type="ECO:0000259" key="1">
    <source>
        <dbReference type="PROSITE" id="PS51186"/>
    </source>
</evidence>
<dbReference type="Proteomes" id="UP000441585">
    <property type="component" value="Unassembled WGS sequence"/>
</dbReference>
<keyword evidence="2" id="KW-0808">Transferase</keyword>
<evidence type="ECO:0000313" key="3">
    <source>
        <dbReference type="Proteomes" id="UP000441585"/>
    </source>
</evidence>
<keyword evidence="3" id="KW-1185">Reference proteome</keyword>
<dbReference type="PROSITE" id="PS51186">
    <property type="entry name" value="GNAT"/>
    <property type="match status" value="1"/>
</dbReference>
<dbReference type="InterPro" id="IPR000182">
    <property type="entry name" value="GNAT_dom"/>
</dbReference>
<dbReference type="SUPFAM" id="SSF55729">
    <property type="entry name" value="Acyl-CoA N-acyltransferases (Nat)"/>
    <property type="match status" value="1"/>
</dbReference>
<dbReference type="Gene3D" id="3.40.630.30">
    <property type="match status" value="1"/>
</dbReference>
<proteinExistence type="predicted"/>
<gene>
    <name evidence="2" type="ORF">GJU41_22270</name>
</gene>
<organism evidence="2 3">
    <name type="scientific">Metabacillus idriensis</name>
    <dbReference type="NCBI Taxonomy" id="324768"/>
    <lineage>
        <taxon>Bacteria</taxon>
        <taxon>Bacillati</taxon>
        <taxon>Bacillota</taxon>
        <taxon>Bacilli</taxon>
        <taxon>Bacillales</taxon>
        <taxon>Bacillaceae</taxon>
        <taxon>Metabacillus</taxon>
    </lineage>
</organism>
<dbReference type="EMBL" id="WKKF01000015">
    <property type="protein sequence ID" value="MRX56674.1"/>
    <property type="molecule type" value="Genomic_DNA"/>
</dbReference>
<comment type="caution">
    <text evidence="2">The sequence shown here is derived from an EMBL/GenBank/DDBJ whole genome shotgun (WGS) entry which is preliminary data.</text>
</comment>
<reference evidence="2 3" key="1">
    <citation type="submission" date="2019-11" db="EMBL/GenBank/DDBJ databases">
        <title>Bacillus idriensis genome.</title>
        <authorList>
            <person name="Konopka E.N."/>
            <person name="Newman J.D."/>
        </authorList>
    </citation>
    <scope>NUCLEOTIDE SEQUENCE [LARGE SCALE GENOMIC DNA]</scope>
    <source>
        <strain evidence="2 3">DSM 19097</strain>
    </source>
</reference>
<sequence>MMTELQLYKPEYFNLVNEFHLPAEQLQFTAQPSEMLEVTEERHPVVILSENEPVGFFVLHSSDRVQEYTENPVAMLLTAFSINHVHQGKGYAVQGLNELKVFVNQSFPACNEVVLAVNKRNIPAQKLYQKAGFTDTGRRKNGRKGEQLILSLKV</sequence>
<evidence type="ECO:0000313" key="2">
    <source>
        <dbReference type="EMBL" id="MRX56674.1"/>
    </source>
</evidence>
<dbReference type="Pfam" id="PF00583">
    <property type="entry name" value="Acetyltransf_1"/>
    <property type="match status" value="1"/>
</dbReference>
<dbReference type="GO" id="GO:0016747">
    <property type="term" value="F:acyltransferase activity, transferring groups other than amino-acyl groups"/>
    <property type="evidence" value="ECO:0007669"/>
    <property type="project" value="InterPro"/>
</dbReference>